<evidence type="ECO:0000313" key="4">
    <source>
        <dbReference type="EMBL" id="REC63488.1"/>
    </source>
</evidence>
<dbReference type="Proteomes" id="UP000256686">
    <property type="component" value="Unassembled WGS sequence"/>
</dbReference>
<organism evidence="4 5">
    <name type="scientific">Chryseobacterium pennae</name>
    <dbReference type="NCBI Taxonomy" id="2258962"/>
    <lineage>
        <taxon>Bacteria</taxon>
        <taxon>Pseudomonadati</taxon>
        <taxon>Bacteroidota</taxon>
        <taxon>Flavobacteriia</taxon>
        <taxon>Flavobacteriales</taxon>
        <taxon>Weeksellaceae</taxon>
        <taxon>Chryseobacterium group</taxon>
        <taxon>Chryseobacterium</taxon>
    </lineage>
</organism>
<gene>
    <name evidence="4" type="ORF">DRF65_05160</name>
</gene>
<accession>A0A3D9CCL7</accession>
<dbReference type="RefSeq" id="WP_115969433.1">
    <property type="nucleotide sequence ID" value="NZ_QNVT01000003.1"/>
</dbReference>
<proteinExistence type="predicted"/>
<feature type="domain" description="Secretion system C-terminal sorting" evidence="3">
    <location>
        <begin position="194"/>
        <end position="259"/>
    </location>
</feature>
<evidence type="ECO:0000256" key="2">
    <source>
        <dbReference type="SAM" id="SignalP"/>
    </source>
</evidence>
<keyword evidence="1 2" id="KW-0732">Signal</keyword>
<feature type="signal peptide" evidence="2">
    <location>
        <begin position="1"/>
        <end position="21"/>
    </location>
</feature>
<sequence>MKKLSFFMVSLFVSISSVAFAQFSCSGAVPITNGYTASGITTPGTGAGSPEAWVTLAPTCSGGYSTSQPTSTQSHHQVFTTAGDDYVFSYTTGPVAGESVSFEILTHQPYMGLMAFTECNGTELSGCQTGAYSPSTNATLRVTANNLPANQTVYFGVGIWSTPNNLNFDVTNFTVTPSSLGLNETEMKKNSLEVYPNPVQDILNFSNLKGNADVTVFNMQGQKVMEKHIKADETMNVSELISGTYMVNVINNNNKKTFKVLKK</sequence>
<evidence type="ECO:0000259" key="3">
    <source>
        <dbReference type="Pfam" id="PF18962"/>
    </source>
</evidence>
<dbReference type="EMBL" id="QNVT01000003">
    <property type="protein sequence ID" value="REC63488.1"/>
    <property type="molecule type" value="Genomic_DNA"/>
</dbReference>
<reference evidence="5" key="1">
    <citation type="submission" date="2018-06" db="EMBL/GenBank/DDBJ databases">
        <authorList>
            <person name="Lum Nde A."/>
            <person name="Hugo C."/>
        </authorList>
    </citation>
    <scope>NUCLEOTIDE SEQUENCE [LARGE SCALE GENOMIC DNA]</scope>
    <source>
        <strain evidence="5">1_F178</strain>
    </source>
</reference>
<dbReference type="Pfam" id="PF18962">
    <property type="entry name" value="Por_Secre_tail"/>
    <property type="match status" value="1"/>
</dbReference>
<protein>
    <recommendedName>
        <fullName evidence="3">Secretion system C-terminal sorting domain-containing protein</fullName>
    </recommendedName>
</protein>
<feature type="chain" id="PRO_5017583429" description="Secretion system C-terminal sorting domain-containing protein" evidence="2">
    <location>
        <begin position="22"/>
        <end position="263"/>
    </location>
</feature>
<name>A0A3D9CCL7_9FLAO</name>
<comment type="caution">
    <text evidence="4">The sequence shown here is derived from an EMBL/GenBank/DDBJ whole genome shotgun (WGS) entry which is preliminary data.</text>
</comment>
<keyword evidence="5" id="KW-1185">Reference proteome</keyword>
<dbReference type="AlphaFoldDB" id="A0A3D9CCL7"/>
<dbReference type="InterPro" id="IPR026444">
    <property type="entry name" value="Secre_tail"/>
</dbReference>
<evidence type="ECO:0000313" key="5">
    <source>
        <dbReference type="Proteomes" id="UP000256686"/>
    </source>
</evidence>
<dbReference type="NCBIfam" id="TIGR04183">
    <property type="entry name" value="Por_Secre_tail"/>
    <property type="match status" value="1"/>
</dbReference>
<evidence type="ECO:0000256" key="1">
    <source>
        <dbReference type="ARBA" id="ARBA00022729"/>
    </source>
</evidence>